<dbReference type="EMBL" id="CP042261">
    <property type="protein sequence ID" value="QDY69328.1"/>
    <property type="molecule type" value="Genomic_DNA"/>
</dbReference>
<feature type="domain" description="LpxI N-terminal" evidence="2">
    <location>
        <begin position="5"/>
        <end position="133"/>
    </location>
</feature>
<dbReference type="Pfam" id="PF17930">
    <property type="entry name" value="LpxI_N"/>
    <property type="match status" value="1"/>
</dbReference>
<dbReference type="KEGG" id="lit:FPZ52_06590"/>
<keyword evidence="4" id="KW-1185">Reference proteome</keyword>
<dbReference type="Pfam" id="PF06230">
    <property type="entry name" value="LpxI_C"/>
    <property type="match status" value="1"/>
</dbReference>
<evidence type="ECO:0000259" key="2">
    <source>
        <dbReference type="Pfam" id="PF17930"/>
    </source>
</evidence>
<evidence type="ECO:0000313" key="3">
    <source>
        <dbReference type="EMBL" id="QDY69328.1"/>
    </source>
</evidence>
<dbReference type="InterPro" id="IPR043167">
    <property type="entry name" value="LpxI_C_sf"/>
</dbReference>
<evidence type="ECO:0000313" key="4">
    <source>
        <dbReference type="Proteomes" id="UP000318483"/>
    </source>
</evidence>
<feature type="domain" description="LpxI C-terminal" evidence="1">
    <location>
        <begin position="138"/>
        <end position="273"/>
    </location>
</feature>
<name>A0A5B8IXJ8_9RHOB</name>
<dbReference type="Gene3D" id="3.40.140.80">
    <property type="match status" value="1"/>
</dbReference>
<gene>
    <name evidence="3" type="ORF">FPZ52_06590</name>
</gene>
<sequence>MAGGIAVVAGRGELPVKLCRRLLSDGRQVVLASMEGFEPDNPLDVPVVDFRVERLGKLFHDLRAHDVGEIVFAGAIQRPKFDLMKLDFKTIRLAPRILPGIRNGDDGTLRMVISIFESEGFTVHAAHEIAPELLLAGGVHTKAQPTDHDRKDAARAAQIVHLLSAADVGQGAVVAQGIALAVEAVPGTDAMLAYVADVAGGFRPRENGARGVLFKGPKDGQDCRVDLPAIGPATIDGAARAGLAGVVIEEGGVMVLQPDQTIAACDRHGLFLWVRPAGEGNA</sequence>
<dbReference type="Proteomes" id="UP000318483">
    <property type="component" value="Chromosome"/>
</dbReference>
<dbReference type="Gene3D" id="3.40.50.20">
    <property type="match status" value="1"/>
</dbReference>
<dbReference type="PANTHER" id="PTHR39962:SF1">
    <property type="entry name" value="LPXI FAMILY PROTEIN"/>
    <property type="match status" value="1"/>
</dbReference>
<evidence type="ECO:0000259" key="1">
    <source>
        <dbReference type="Pfam" id="PF06230"/>
    </source>
</evidence>
<dbReference type="InterPro" id="IPR041255">
    <property type="entry name" value="LpxI_N"/>
</dbReference>
<dbReference type="InterPro" id="IPR053174">
    <property type="entry name" value="LpxI"/>
</dbReference>
<dbReference type="RefSeq" id="WP_146364707.1">
    <property type="nucleotide sequence ID" value="NZ_CP042261.1"/>
</dbReference>
<dbReference type="InterPro" id="IPR010415">
    <property type="entry name" value="LpxI_C"/>
</dbReference>
<reference evidence="3 4" key="1">
    <citation type="submission" date="2019-07" db="EMBL/GenBank/DDBJ databases">
        <title>Litoreibacter alkalisoli sp. nov., isolated from saline-alkaline soil.</title>
        <authorList>
            <person name="Wang S."/>
            <person name="Xu L."/>
            <person name="Xing Y.-T."/>
            <person name="Sun J.-Q."/>
        </authorList>
    </citation>
    <scope>NUCLEOTIDE SEQUENCE [LARGE SCALE GENOMIC DNA]</scope>
    <source>
        <strain evidence="3 4">LN3S51</strain>
    </source>
</reference>
<dbReference type="AlphaFoldDB" id="A0A5B8IXJ8"/>
<dbReference type="OrthoDB" id="9789836at2"/>
<organism evidence="3 4">
    <name type="scientific">Qingshengfaniella alkalisoli</name>
    <dbReference type="NCBI Taxonomy" id="2599296"/>
    <lineage>
        <taxon>Bacteria</taxon>
        <taxon>Pseudomonadati</taxon>
        <taxon>Pseudomonadota</taxon>
        <taxon>Alphaproteobacteria</taxon>
        <taxon>Rhodobacterales</taxon>
        <taxon>Paracoccaceae</taxon>
        <taxon>Qingshengfaniella</taxon>
    </lineage>
</organism>
<protein>
    <submittedName>
        <fullName evidence="3">LpxI family protein</fullName>
    </submittedName>
</protein>
<dbReference type="PANTHER" id="PTHR39962">
    <property type="entry name" value="BLL4848 PROTEIN"/>
    <property type="match status" value="1"/>
</dbReference>
<proteinExistence type="predicted"/>
<accession>A0A5B8IXJ8</accession>